<keyword evidence="1" id="KW-0479">Metal-binding</keyword>
<sequence length="104" mass="12224">MASLTKFKQTKEREDVFKSIQCYMYETKSSEEEEAHEYIRNLISNAWKKINEYQFANSHVSQAFIEVAMNLPRMAQCMYQYGDGYGVVHLETKDRVKSSLIKPL</sequence>
<dbReference type="SUPFAM" id="SSF48576">
    <property type="entry name" value="Terpenoid synthases"/>
    <property type="match status" value="1"/>
</dbReference>
<gene>
    <name evidence="4" type="ORF">POPTR_019G000500</name>
</gene>
<dbReference type="GO" id="GO:0016114">
    <property type="term" value="P:terpenoid biosynthetic process"/>
    <property type="evidence" value="ECO:0007669"/>
    <property type="project" value="InterPro"/>
</dbReference>
<accession>A0A2K1WMF1</accession>
<reference evidence="4 5" key="1">
    <citation type="journal article" date="2006" name="Science">
        <title>The genome of black cottonwood, Populus trichocarpa (Torr. &amp; Gray).</title>
        <authorList>
            <person name="Tuskan G.A."/>
            <person name="Difazio S."/>
            <person name="Jansson S."/>
            <person name="Bohlmann J."/>
            <person name="Grigoriev I."/>
            <person name="Hellsten U."/>
            <person name="Putnam N."/>
            <person name="Ralph S."/>
            <person name="Rombauts S."/>
            <person name="Salamov A."/>
            <person name="Schein J."/>
            <person name="Sterck L."/>
            <person name="Aerts A."/>
            <person name="Bhalerao R.R."/>
            <person name="Bhalerao R.P."/>
            <person name="Blaudez D."/>
            <person name="Boerjan W."/>
            <person name="Brun A."/>
            <person name="Brunner A."/>
            <person name="Busov V."/>
            <person name="Campbell M."/>
            <person name="Carlson J."/>
            <person name="Chalot M."/>
            <person name="Chapman J."/>
            <person name="Chen G.L."/>
            <person name="Cooper D."/>
            <person name="Coutinho P.M."/>
            <person name="Couturier J."/>
            <person name="Covert S."/>
            <person name="Cronk Q."/>
            <person name="Cunningham R."/>
            <person name="Davis J."/>
            <person name="Degroeve S."/>
            <person name="Dejardin A."/>
            <person name="Depamphilis C."/>
            <person name="Detter J."/>
            <person name="Dirks B."/>
            <person name="Dubchak I."/>
            <person name="Duplessis S."/>
            <person name="Ehlting J."/>
            <person name="Ellis B."/>
            <person name="Gendler K."/>
            <person name="Goodstein D."/>
            <person name="Gribskov M."/>
            <person name="Grimwood J."/>
            <person name="Groover A."/>
            <person name="Gunter L."/>
            <person name="Hamberger B."/>
            <person name="Heinze B."/>
            <person name="Helariutta Y."/>
            <person name="Henrissat B."/>
            <person name="Holligan D."/>
            <person name="Holt R."/>
            <person name="Huang W."/>
            <person name="Islam-Faridi N."/>
            <person name="Jones S."/>
            <person name="Jones-Rhoades M."/>
            <person name="Jorgensen R."/>
            <person name="Joshi C."/>
            <person name="Kangasjarvi J."/>
            <person name="Karlsson J."/>
            <person name="Kelleher C."/>
            <person name="Kirkpatrick R."/>
            <person name="Kirst M."/>
            <person name="Kohler A."/>
            <person name="Kalluri U."/>
            <person name="Larimer F."/>
            <person name="Leebens-Mack J."/>
            <person name="Leple J.C."/>
            <person name="Locascio P."/>
            <person name="Lou Y."/>
            <person name="Lucas S."/>
            <person name="Martin F."/>
            <person name="Montanini B."/>
            <person name="Napoli C."/>
            <person name="Nelson D.R."/>
            <person name="Nelson C."/>
            <person name="Nieminen K."/>
            <person name="Nilsson O."/>
            <person name="Pereda V."/>
            <person name="Peter G."/>
            <person name="Philippe R."/>
            <person name="Pilate G."/>
            <person name="Poliakov A."/>
            <person name="Razumovskaya J."/>
            <person name="Richardson P."/>
            <person name="Rinaldi C."/>
            <person name="Ritland K."/>
            <person name="Rouze P."/>
            <person name="Ryaboy D."/>
            <person name="Schmutz J."/>
            <person name="Schrader J."/>
            <person name="Segerman B."/>
            <person name="Shin H."/>
            <person name="Siddiqui A."/>
            <person name="Sterky F."/>
            <person name="Terry A."/>
            <person name="Tsai C.J."/>
            <person name="Uberbacher E."/>
            <person name="Unneberg P."/>
            <person name="Vahala J."/>
            <person name="Wall K."/>
            <person name="Wessler S."/>
            <person name="Yang G."/>
            <person name="Yin T."/>
            <person name="Douglas C."/>
            <person name="Marra M."/>
            <person name="Sandberg G."/>
            <person name="Van de Peer Y."/>
            <person name="Rokhsar D."/>
        </authorList>
    </citation>
    <scope>NUCLEOTIDE SEQUENCE [LARGE SCALE GENOMIC DNA]</scope>
    <source>
        <strain evidence="5">cv. Nisqually</strain>
    </source>
</reference>
<evidence type="ECO:0000259" key="3">
    <source>
        <dbReference type="Pfam" id="PF03936"/>
    </source>
</evidence>
<protein>
    <recommendedName>
        <fullName evidence="3">Terpene synthase metal-binding domain-containing protein</fullName>
    </recommendedName>
</protein>
<dbReference type="Gene3D" id="1.10.600.10">
    <property type="entry name" value="Farnesyl Diphosphate Synthase"/>
    <property type="match status" value="1"/>
</dbReference>
<dbReference type="EMBL" id="CM009308">
    <property type="protein sequence ID" value="PNS89711.1"/>
    <property type="molecule type" value="Genomic_DNA"/>
</dbReference>
<evidence type="ECO:0000256" key="1">
    <source>
        <dbReference type="ARBA" id="ARBA00022723"/>
    </source>
</evidence>
<evidence type="ECO:0000313" key="4">
    <source>
        <dbReference type="EMBL" id="PNS89711.1"/>
    </source>
</evidence>
<dbReference type="PANTHER" id="PTHR31225:SF9">
    <property type="entry name" value="TERPENE SYNTHASE 10"/>
    <property type="match status" value="1"/>
</dbReference>
<dbReference type="AlphaFoldDB" id="A0A2K1WMF1"/>
<dbReference type="GO" id="GO:0010333">
    <property type="term" value="F:terpene synthase activity"/>
    <property type="evidence" value="ECO:0007669"/>
    <property type="project" value="InterPro"/>
</dbReference>
<dbReference type="InParanoid" id="A0A2K1WMF1"/>
<evidence type="ECO:0000313" key="5">
    <source>
        <dbReference type="Proteomes" id="UP000006729"/>
    </source>
</evidence>
<dbReference type="PANTHER" id="PTHR31225">
    <property type="entry name" value="OS04G0344100 PROTEIN-RELATED"/>
    <property type="match status" value="1"/>
</dbReference>
<dbReference type="Pfam" id="PF03936">
    <property type="entry name" value="Terpene_synth_C"/>
    <property type="match status" value="1"/>
</dbReference>
<feature type="domain" description="Terpene synthase metal-binding" evidence="3">
    <location>
        <begin position="4"/>
        <end position="49"/>
    </location>
</feature>
<keyword evidence="2" id="KW-0460">Magnesium</keyword>
<dbReference type="InterPro" id="IPR050148">
    <property type="entry name" value="Terpene_synthase-like"/>
</dbReference>
<dbReference type="STRING" id="3694.A0A2K1WMF1"/>
<dbReference type="InterPro" id="IPR008949">
    <property type="entry name" value="Isoprenoid_synthase_dom_sf"/>
</dbReference>
<name>A0A2K1WMF1_POPTR</name>
<evidence type="ECO:0000256" key="2">
    <source>
        <dbReference type="ARBA" id="ARBA00022842"/>
    </source>
</evidence>
<dbReference type="InterPro" id="IPR005630">
    <property type="entry name" value="Terpene_synthase_metal-bd"/>
</dbReference>
<keyword evidence="5" id="KW-1185">Reference proteome</keyword>
<dbReference type="GO" id="GO:0000287">
    <property type="term" value="F:magnesium ion binding"/>
    <property type="evidence" value="ECO:0007669"/>
    <property type="project" value="InterPro"/>
</dbReference>
<organism evidence="4 5">
    <name type="scientific">Populus trichocarpa</name>
    <name type="common">Western balsam poplar</name>
    <name type="synonym">Populus balsamifera subsp. trichocarpa</name>
    <dbReference type="NCBI Taxonomy" id="3694"/>
    <lineage>
        <taxon>Eukaryota</taxon>
        <taxon>Viridiplantae</taxon>
        <taxon>Streptophyta</taxon>
        <taxon>Embryophyta</taxon>
        <taxon>Tracheophyta</taxon>
        <taxon>Spermatophyta</taxon>
        <taxon>Magnoliopsida</taxon>
        <taxon>eudicotyledons</taxon>
        <taxon>Gunneridae</taxon>
        <taxon>Pentapetalae</taxon>
        <taxon>rosids</taxon>
        <taxon>fabids</taxon>
        <taxon>Malpighiales</taxon>
        <taxon>Salicaceae</taxon>
        <taxon>Saliceae</taxon>
        <taxon>Populus</taxon>
    </lineage>
</organism>
<proteinExistence type="predicted"/>
<dbReference type="Proteomes" id="UP000006729">
    <property type="component" value="Chromosome 19"/>
</dbReference>